<dbReference type="GO" id="GO:0016788">
    <property type="term" value="F:hydrolase activity, acting on ester bonds"/>
    <property type="evidence" value="ECO:0007669"/>
    <property type="project" value="InterPro"/>
</dbReference>
<dbReference type="Gene3D" id="3.40.630.10">
    <property type="entry name" value="Zn peptidases"/>
    <property type="match status" value="1"/>
</dbReference>
<dbReference type="GO" id="GO:0046872">
    <property type="term" value="F:metal ion binding"/>
    <property type="evidence" value="ECO:0007669"/>
    <property type="project" value="UniProtKB-KW"/>
</dbReference>
<evidence type="ECO:0000256" key="3">
    <source>
        <dbReference type="ARBA" id="ARBA00022801"/>
    </source>
</evidence>
<dbReference type="EMBL" id="CP010536">
    <property type="protein sequence ID" value="AJG21579.1"/>
    <property type="molecule type" value="Genomic_DNA"/>
</dbReference>
<dbReference type="PANTHER" id="PTHR15162:SF7">
    <property type="entry name" value="SUCCINYLGLUTAMATE DESUCCINYLASE"/>
    <property type="match status" value="1"/>
</dbReference>
<evidence type="ECO:0000313" key="6">
    <source>
        <dbReference type="EMBL" id="AJG21579.1"/>
    </source>
</evidence>
<dbReference type="InterPro" id="IPR055438">
    <property type="entry name" value="AstE_AspA_cat"/>
</dbReference>
<keyword evidence="7" id="KW-1185">Reference proteome</keyword>
<feature type="domain" description="Succinylglutamate desuccinylase/Aspartoacylase catalytic" evidence="5">
    <location>
        <begin position="41"/>
        <end position="197"/>
    </location>
</feature>
<keyword evidence="4" id="KW-0862">Zinc</keyword>
<dbReference type="RefSeq" id="WP_043351048.1">
    <property type="nucleotide sequence ID" value="NZ_CP010536.1"/>
</dbReference>
<comment type="cofactor">
    <cofactor evidence="1">
        <name>Zn(2+)</name>
        <dbReference type="ChEBI" id="CHEBI:29105"/>
    </cofactor>
</comment>
<name>A0A0C4YI81_9BURK</name>
<dbReference type="InterPro" id="IPR050178">
    <property type="entry name" value="AspA/AstE_fam"/>
</dbReference>
<gene>
    <name evidence="6" type="ORF">RR42_m4232</name>
</gene>
<evidence type="ECO:0000256" key="2">
    <source>
        <dbReference type="ARBA" id="ARBA00022723"/>
    </source>
</evidence>
<dbReference type="Pfam" id="PF24827">
    <property type="entry name" value="AstE_AspA_cat"/>
    <property type="match status" value="1"/>
</dbReference>
<dbReference type="OrthoDB" id="6794856at2"/>
<organism evidence="6 7">
    <name type="scientific">Cupriavidus basilensis</name>
    <dbReference type="NCBI Taxonomy" id="68895"/>
    <lineage>
        <taxon>Bacteria</taxon>
        <taxon>Pseudomonadati</taxon>
        <taxon>Pseudomonadota</taxon>
        <taxon>Betaproteobacteria</taxon>
        <taxon>Burkholderiales</taxon>
        <taxon>Burkholderiaceae</taxon>
        <taxon>Cupriavidus</taxon>
    </lineage>
</organism>
<dbReference type="STRING" id="68895.RR42_m4232"/>
<accession>A0A0C4YI81</accession>
<dbReference type="PANTHER" id="PTHR15162">
    <property type="entry name" value="ASPARTOACYLASE"/>
    <property type="match status" value="1"/>
</dbReference>
<evidence type="ECO:0000313" key="7">
    <source>
        <dbReference type="Proteomes" id="UP000031843"/>
    </source>
</evidence>
<dbReference type="GO" id="GO:0005829">
    <property type="term" value="C:cytosol"/>
    <property type="evidence" value="ECO:0007669"/>
    <property type="project" value="TreeGrafter"/>
</dbReference>
<dbReference type="AlphaFoldDB" id="A0A0C4YI81"/>
<dbReference type="KEGG" id="cbw:RR42_m4232"/>
<sequence>MTTTAPSFDAYPVEVEFPDISAYAAGNAGVAYVHTFDSGVPGPHVMVNALTHGNEVCGAITVKALLDLGLRPRRGRLTLAFANVDAYHSFDAARPDASRYVDQDFNRVWTAAVLDDTTRDSSELRRARAMRPVIDTVDLLLDLHSMHEKSLPLIVSGPLDKGIALSRAVGAPANVIVDEGHPEGRRMRDYEGFGDPASARNALLVECGQHWEAAAVGVARDSTARFLLHAGVIDAADVPAGWLLPLAPQRVVRVTEPVVASSMDFRFAGPYTGLETFAEADTVIGWRDGEPVVTPYPDCVLVMPSLRQLRPGVTVVRLGQVVG</sequence>
<protein>
    <recommendedName>
        <fullName evidence="5">Succinylglutamate desuccinylase/Aspartoacylase catalytic domain-containing protein</fullName>
    </recommendedName>
</protein>
<keyword evidence="3" id="KW-0378">Hydrolase</keyword>
<evidence type="ECO:0000256" key="4">
    <source>
        <dbReference type="ARBA" id="ARBA00022833"/>
    </source>
</evidence>
<dbReference type="SUPFAM" id="SSF53187">
    <property type="entry name" value="Zn-dependent exopeptidases"/>
    <property type="match status" value="1"/>
</dbReference>
<evidence type="ECO:0000259" key="5">
    <source>
        <dbReference type="Pfam" id="PF24827"/>
    </source>
</evidence>
<evidence type="ECO:0000256" key="1">
    <source>
        <dbReference type="ARBA" id="ARBA00001947"/>
    </source>
</evidence>
<dbReference type="CDD" id="cd06910">
    <property type="entry name" value="M14_ASTE_ASPA-like"/>
    <property type="match status" value="1"/>
</dbReference>
<reference evidence="6 7" key="1">
    <citation type="journal article" date="2015" name="Genome Announc.">
        <title>Complete Genome Sequence of Cupriavidus basilensis 4G11, Isolated from the Oak Ridge Field Research Center Site.</title>
        <authorList>
            <person name="Ray J."/>
            <person name="Waters R.J."/>
            <person name="Skerker J.M."/>
            <person name="Kuehl J.V."/>
            <person name="Price M.N."/>
            <person name="Huang J."/>
            <person name="Chakraborty R."/>
            <person name="Arkin A.P."/>
            <person name="Deutschbauer A."/>
        </authorList>
    </citation>
    <scope>NUCLEOTIDE SEQUENCE [LARGE SCALE GENOMIC DNA]</scope>
    <source>
        <strain evidence="6">4G11</strain>
    </source>
</reference>
<proteinExistence type="predicted"/>
<dbReference type="Proteomes" id="UP000031843">
    <property type="component" value="Chromosome main"/>
</dbReference>
<keyword evidence="2" id="KW-0479">Metal-binding</keyword>